<feature type="compositionally biased region" description="Acidic residues" evidence="1">
    <location>
        <begin position="217"/>
        <end position="234"/>
    </location>
</feature>
<evidence type="ECO:0000313" key="2">
    <source>
        <dbReference type="EMBL" id="CAG8486366.1"/>
    </source>
</evidence>
<evidence type="ECO:0000313" key="3">
    <source>
        <dbReference type="Proteomes" id="UP000789508"/>
    </source>
</evidence>
<gene>
    <name evidence="2" type="ORF">ALEPTO_LOCUS2752</name>
</gene>
<feature type="region of interest" description="Disordered" evidence="1">
    <location>
        <begin position="200"/>
        <end position="234"/>
    </location>
</feature>
<keyword evidence="3" id="KW-1185">Reference proteome</keyword>
<dbReference type="AlphaFoldDB" id="A0A9N8WDU2"/>
<name>A0A9N8WDU2_9GLOM</name>
<feature type="compositionally biased region" description="Basic and acidic residues" evidence="1">
    <location>
        <begin position="200"/>
        <end position="210"/>
    </location>
</feature>
<dbReference type="EMBL" id="CAJVPS010000437">
    <property type="protein sequence ID" value="CAG8486366.1"/>
    <property type="molecule type" value="Genomic_DNA"/>
</dbReference>
<proteinExistence type="predicted"/>
<protein>
    <submittedName>
        <fullName evidence="2">13137_t:CDS:1</fullName>
    </submittedName>
</protein>
<comment type="caution">
    <text evidence="2">The sequence shown here is derived from an EMBL/GenBank/DDBJ whole genome shotgun (WGS) entry which is preliminary data.</text>
</comment>
<dbReference type="OrthoDB" id="2396797at2759"/>
<sequence length="381" mass="44650">MGDPQTYFEEHATWSLISFLQYRRQYAKDFTRDKLNEHRTYTKGLERIISNNESKEKCAQAQKCLNEFNVRVAYVNIYQLTEIEAPSSWLTTSRPVTVNHAFPRGIDYASISMLQLGTTSFWLLIYSLLCKDEKSSHEVDAFWMSDSIKLTKLSYAKSALDKTIEETKEIRSIVSDETIFTLRDDNAFLYVNTPESKRVLDRDCESDEKPRKRTKTEDDDYYDDESESDESDDECGLRLNVEEMGFDEYVDRNDIPSYRSKVLAHAQNSDLIMTKNYHEILSLSHILLLQMDNYSEMQVKTFSRETLEDLRKDIKSKLIGKEKVTRDIKSILQEYIVVALDDNDGGLHKLRETITESFSKKFNSTAEKEFLRRMKFLFEHL</sequence>
<feature type="non-terminal residue" evidence="2">
    <location>
        <position position="1"/>
    </location>
</feature>
<organism evidence="2 3">
    <name type="scientific">Ambispora leptoticha</name>
    <dbReference type="NCBI Taxonomy" id="144679"/>
    <lineage>
        <taxon>Eukaryota</taxon>
        <taxon>Fungi</taxon>
        <taxon>Fungi incertae sedis</taxon>
        <taxon>Mucoromycota</taxon>
        <taxon>Glomeromycotina</taxon>
        <taxon>Glomeromycetes</taxon>
        <taxon>Archaeosporales</taxon>
        <taxon>Ambisporaceae</taxon>
        <taxon>Ambispora</taxon>
    </lineage>
</organism>
<accession>A0A9N8WDU2</accession>
<dbReference type="Proteomes" id="UP000789508">
    <property type="component" value="Unassembled WGS sequence"/>
</dbReference>
<reference evidence="2" key="1">
    <citation type="submission" date="2021-06" db="EMBL/GenBank/DDBJ databases">
        <authorList>
            <person name="Kallberg Y."/>
            <person name="Tangrot J."/>
            <person name="Rosling A."/>
        </authorList>
    </citation>
    <scope>NUCLEOTIDE SEQUENCE</scope>
    <source>
        <strain evidence="2">FL130A</strain>
    </source>
</reference>
<evidence type="ECO:0000256" key="1">
    <source>
        <dbReference type="SAM" id="MobiDB-lite"/>
    </source>
</evidence>